<evidence type="ECO:0000256" key="2">
    <source>
        <dbReference type="SAM" id="Phobius"/>
    </source>
</evidence>
<dbReference type="HOGENOM" id="CLU_2652499_0_0_0"/>
<proteinExistence type="predicted"/>
<protein>
    <submittedName>
        <fullName evidence="3">Uncharacterized protein</fullName>
    </submittedName>
</protein>
<keyword evidence="4" id="KW-1185">Reference proteome</keyword>
<dbReference type="Proteomes" id="UP000010798">
    <property type="component" value="Chromosome"/>
</dbReference>
<dbReference type="OrthoDB" id="292383at2"/>
<name>L0DB45_SINAD</name>
<dbReference type="AlphaFoldDB" id="L0DB45"/>
<accession>L0DB45</accession>
<dbReference type="RefSeq" id="WP_015245237.1">
    <property type="nucleotide sequence ID" value="NC_019892.1"/>
</dbReference>
<feature type="transmembrane region" description="Helical" evidence="2">
    <location>
        <begin position="16"/>
        <end position="38"/>
    </location>
</feature>
<sequence>MVSTVVLLAYFGPETVLPMTSVIATVVGLFMMFGRNTLRFLFRWRRSERATPKSAQHVRGPHFSPKTKEQAAQSRR</sequence>
<keyword evidence="2" id="KW-1133">Transmembrane helix</keyword>
<evidence type="ECO:0000313" key="3">
    <source>
        <dbReference type="EMBL" id="AGA26068.1"/>
    </source>
</evidence>
<dbReference type="EMBL" id="CP003364">
    <property type="protein sequence ID" value="AGA26068.1"/>
    <property type="molecule type" value="Genomic_DNA"/>
</dbReference>
<keyword evidence="2" id="KW-0812">Transmembrane</keyword>
<reference evidence="3 4" key="1">
    <citation type="submission" date="2012-02" db="EMBL/GenBank/DDBJ databases">
        <title>Complete sequence of chromosome of Singulisphaera acidiphila DSM 18658.</title>
        <authorList>
            <consortium name="US DOE Joint Genome Institute (JGI-PGF)"/>
            <person name="Lucas S."/>
            <person name="Copeland A."/>
            <person name="Lapidus A."/>
            <person name="Glavina del Rio T."/>
            <person name="Dalin E."/>
            <person name="Tice H."/>
            <person name="Bruce D."/>
            <person name="Goodwin L."/>
            <person name="Pitluck S."/>
            <person name="Peters L."/>
            <person name="Ovchinnikova G."/>
            <person name="Chertkov O."/>
            <person name="Kyrpides N."/>
            <person name="Mavromatis K."/>
            <person name="Ivanova N."/>
            <person name="Brettin T."/>
            <person name="Detter J.C."/>
            <person name="Han C."/>
            <person name="Larimer F."/>
            <person name="Land M."/>
            <person name="Hauser L."/>
            <person name="Markowitz V."/>
            <person name="Cheng J.-F."/>
            <person name="Hugenholtz P."/>
            <person name="Woyke T."/>
            <person name="Wu D."/>
            <person name="Tindall B."/>
            <person name="Pomrenke H."/>
            <person name="Brambilla E."/>
            <person name="Klenk H.-P."/>
            <person name="Eisen J.A."/>
        </authorList>
    </citation>
    <scope>NUCLEOTIDE SEQUENCE [LARGE SCALE GENOMIC DNA]</scope>
    <source>
        <strain evidence="4">ATCC BAA-1392 / DSM 18658 / VKM B-2454 / MOB10</strain>
    </source>
</reference>
<keyword evidence="2" id="KW-0472">Membrane</keyword>
<feature type="region of interest" description="Disordered" evidence="1">
    <location>
        <begin position="50"/>
        <end position="76"/>
    </location>
</feature>
<evidence type="ECO:0000313" key="4">
    <source>
        <dbReference type="Proteomes" id="UP000010798"/>
    </source>
</evidence>
<organism evidence="3 4">
    <name type="scientific">Singulisphaera acidiphila (strain ATCC BAA-1392 / DSM 18658 / VKM B-2454 / MOB10)</name>
    <dbReference type="NCBI Taxonomy" id="886293"/>
    <lineage>
        <taxon>Bacteria</taxon>
        <taxon>Pseudomonadati</taxon>
        <taxon>Planctomycetota</taxon>
        <taxon>Planctomycetia</taxon>
        <taxon>Isosphaerales</taxon>
        <taxon>Isosphaeraceae</taxon>
        <taxon>Singulisphaera</taxon>
    </lineage>
</organism>
<gene>
    <name evidence="3" type="ordered locus">Sinac_1692</name>
</gene>
<dbReference type="KEGG" id="saci:Sinac_1692"/>
<evidence type="ECO:0000256" key="1">
    <source>
        <dbReference type="SAM" id="MobiDB-lite"/>
    </source>
</evidence>